<organism evidence="2 3">
    <name type="scientific">Klebsiella pneumoniae</name>
    <dbReference type="NCBI Taxonomy" id="573"/>
    <lineage>
        <taxon>Bacteria</taxon>
        <taxon>Pseudomonadati</taxon>
        <taxon>Pseudomonadota</taxon>
        <taxon>Gammaproteobacteria</taxon>
        <taxon>Enterobacterales</taxon>
        <taxon>Enterobacteriaceae</taxon>
        <taxon>Klebsiella/Raoultella group</taxon>
        <taxon>Klebsiella</taxon>
        <taxon>Klebsiella pneumoniae complex</taxon>
    </lineage>
</organism>
<proteinExistence type="predicted"/>
<sequence length="52" mass="6009">MLVSQSAYSAYEHAKREIPMKVLRSLVIEYNVNPAWFLLGTGNFHICLKLKK</sequence>
<name>A0A939NNS1_KLEPN</name>
<dbReference type="Pfam" id="PF01381">
    <property type="entry name" value="HTH_3"/>
    <property type="match status" value="1"/>
</dbReference>
<feature type="domain" description="HTH cro/C1-type" evidence="1">
    <location>
        <begin position="3"/>
        <end position="37"/>
    </location>
</feature>
<evidence type="ECO:0000259" key="1">
    <source>
        <dbReference type="PROSITE" id="PS50943"/>
    </source>
</evidence>
<protein>
    <submittedName>
        <fullName evidence="2">Helix-turn-helix transcriptional regulator</fullName>
    </submittedName>
</protein>
<dbReference type="GO" id="GO:0003677">
    <property type="term" value="F:DNA binding"/>
    <property type="evidence" value="ECO:0007669"/>
    <property type="project" value="InterPro"/>
</dbReference>
<dbReference type="EMBL" id="JAGETO010000243">
    <property type="protein sequence ID" value="MBO2029686.1"/>
    <property type="molecule type" value="Genomic_DNA"/>
</dbReference>
<evidence type="ECO:0000313" key="2">
    <source>
        <dbReference type="EMBL" id="MBO2029686.1"/>
    </source>
</evidence>
<dbReference type="AlphaFoldDB" id="A0A939NNS1"/>
<dbReference type="CDD" id="cd00093">
    <property type="entry name" value="HTH_XRE"/>
    <property type="match status" value="1"/>
</dbReference>
<dbReference type="InterPro" id="IPR010982">
    <property type="entry name" value="Lambda_DNA-bd_dom_sf"/>
</dbReference>
<accession>A0A939NNS1</accession>
<dbReference type="PROSITE" id="PS50943">
    <property type="entry name" value="HTH_CROC1"/>
    <property type="match status" value="1"/>
</dbReference>
<dbReference type="InterPro" id="IPR001387">
    <property type="entry name" value="Cro/C1-type_HTH"/>
</dbReference>
<comment type="caution">
    <text evidence="2">The sequence shown here is derived from an EMBL/GenBank/DDBJ whole genome shotgun (WGS) entry which is preliminary data.</text>
</comment>
<dbReference type="Proteomes" id="UP000664620">
    <property type="component" value="Unassembled WGS sequence"/>
</dbReference>
<evidence type="ECO:0000313" key="3">
    <source>
        <dbReference type="Proteomes" id="UP000664620"/>
    </source>
</evidence>
<reference evidence="2" key="1">
    <citation type="submission" date="2021-03" db="EMBL/GenBank/DDBJ databases">
        <title>Molecular epidemiology and mechanisms of colistin and carbapenem resistance in Enterobacteriaceae from clinical isolates, the environment and porcine samples in Pretoria, South Africa.</title>
        <authorList>
            <person name="Bogoshi D."/>
            <person name="Mbelle N.M."/>
            <person name="Naidoo V."/>
            <person name="Osei Sekyere J."/>
        </authorList>
    </citation>
    <scope>NUCLEOTIDE SEQUENCE</scope>
    <source>
        <strain evidence="2">C034</strain>
    </source>
</reference>
<gene>
    <name evidence="2" type="ORF">J4734_27090</name>
</gene>
<dbReference type="SUPFAM" id="SSF47413">
    <property type="entry name" value="lambda repressor-like DNA-binding domains"/>
    <property type="match status" value="1"/>
</dbReference>